<dbReference type="eggNOG" id="COG1729">
    <property type="taxonomic scope" value="Bacteria"/>
</dbReference>
<dbReference type="InterPro" id="IPR011990">
    <property type="entry name" value="TPR-like_helical_dom_sf"/>
</dbReference>
<dbReference type="SUPFAM" id="SSF48452">
    <property type="entry name" value="TPR-like"/>
    <property type="match status" value="1"/>
</dbReference>
<keyword evidence="2" id="KW-0175">Coiled coil</keyword>
<keyword evidence="3" id="KW-0812">Transmembrane</keyword>
<protein>
    <submittedName>
        <fullName evidence="4">Tetratricopeptide TPR_2 repeat protein</fullName>
    </submittedName>
</protein>
<feature type="transmembrane region" description="Helical" evidence="3">
    <location>
        <begin position="12"/>
        <end position="33"/>
    </location>
</feature>
<evidence type="ECO:0000256" key="1">
    <source>
        <dbReference type="PROSITE-ProRule" id="PRU00339"/>
    </source>
</evidence>
<proteinExistence type="predicted"/>
<dbReference type="AlphaFoldDB" id="A7HJY6"/>
<feature type="coiled-coil region" evidence="2">
    <location>
        <begin position="237"/>
        <end position="294"/>
    </location>
</feature>
<sequence length="376" mass="43307">MIILVLRNVQKFLVILLILSFCSLSFPISQIAIEYYSAGELSYKSGDYVSALRNYEMAISNDPTIEGYDPYIKFKMGISAYMIGNYDKAKSYLSGYNSNFVEELLQSINKRQAQDEWKRWILKNRPLSSEVSTTVTNYNLPQGQSSAKTYLIVIIVFITIFSILIFTELRILKLKRAIIELPKPVPGENLSDGSKGIEMPIEKTKEETKEDEVLKLIPKDAKIIDFEKLINSEIDIFKDLLEENVTNEDNKVEAEERVETEEERTAVESIFEEQENLEDVLQESREIINELEKENGTKVEANPINVTNELSIIETELIERLHKYSETNPSESNLSVEIFEELQRDFSYFDDIDKITQEVTEVLVEKLIIMSRGENS</sequence>
<dbReference type="HOGENOM" id="CLU_735183_0_0_0"/>
<name>A7HJY6_FERNB</name>
<feature type="transmembrane region" description="Helical" evidence="3">
    <location>
        <begin position="147"/>
        <end position="166"/>
    </location>
</feature>
<evidence type="ECO:0000256" key="3">
    <source>
        <dbReference type="SAM" id="Phobius"/>
    </source>
</evidence>
<keyword evidence="3" id="KW-0472">Membrane</keyword>
<reference evidence="4 5" key="2">
    <citation type="journal article" date="2009" name="Proc. Natl. Acad. Sci. U.S.A.">
        <title>On the chimeric nature, thermophilic origin, and phylogenetic placement of the Thermotogales.</title>
        <authorList>
            <person name="Zhaxybayeva O."/>
            <person name="Swithers K.S."/>
            <person name="Lapierre P."/>
            <person name="Fournier G.P."/>
            <person name="Bickhart D.M."/>
            <person name="DeBoy R.T."/>
            <person name="Nelson K.E."/>
            <person name="Nesbo C.L."/>
            <person name="Doolittle W.F."/>
            <person name="Gogarten J.P."/>
            <person name="Noll K.M."/>
        </authorList>
    </citation>
    <scope>NUCLEOTIDE SEQUENCE [LARGE SCALE GENOMIC DNA]</scope>
    <source>
        <strain evidence="5">ATCC 35602 / DSM 5306 / Rt17-B1</strain>
    </source>
</reference>
<evidence type="ECO:0000313" key="5">
    <source>
        <dbReference type="Proteomes" id="UP000002415"/>
    </source>
</evidence>
<keyword evidence="3" id="KW-1133">Transmembrane helix</keyword>
<reference evidence="4 5" key="1">
    <citation type="submission" date="2007-07" db="EMBL/GenBank/DDBJ databases">
        <title>Complete sequence of Fervidobacterium nodosum Rt17-B1.</title>
        <authorList>
            <consortium name="US DOE Joint Genome Institute"/>
            <person name="Copeland A."/>
            <person name="Lucas S."/>
            <person name="Lapidus A."/>
            <person name="Barry K."/>
            <person name="Glavina del Rio T."/>
            <person name="Dalin E."/>
            <person name="Tice H."/>
            <person name="Pitluck S."/>
            <person name="Saunders E."/>
            <person name="Brettin T."/>
            <person name="Bruce D."/>
            <person name="Detter J.C."/>
            <person name="Han C."/>
            <person name="Schmutz J."/>
            <person name="Larimer F."/>
            <person name="Land M."/>
            <person name="Hauser L."/>
            <person name="Kyrpides N."/>
            <person name="Mikhailova N."/>
            <person name="Nelson K."/>
            <person name="Gogarten J.P."/>
            <person name="Noll K."/>
            <person name="Richardson P."/>
        </authorList>
    </citation>
    <scope>NUCLEOTIDE SEQUENCE [LARGE SCALE GENOMIC DNA]</scope>
    <source>
        <strain evidence="5">ATCC 35602 / DSM 5306 / Rt17-B1</strain>
    </source>
</reference>
<dbReference type="KEGG" id="fno:Fnod_0354"/>
<dbReference type="EMBL" id="CP000771">
    <property type="protein sequence ID" value="ABS60219.1"/>
    <property type="molecule type" value="Genomic_DNA"/>
</dbReference>
<evidence type="ECO:0000256" key="2">
    <source>
        <dbReference type="SAM" id="Coils"/>
    </source>
</evidence>
<organism evidence="4 5">
    <name type="scientific">Fervidobacterium nodosum (strain ATCC 35602 / DSM 5306 / Rt17-B1)</name>
    <dbReference type="NCBI Taxonomy" id="381764"/>
    <lineage>
        <taxon>Bacteria</taxon>
        <taxon>Thermotogati</taxon>
        <taxon>Thermotogota</taxon>
        <taxon>Thermotogae</taxon>
        <taxon>Thermotogales</taxon>
        <taxon>Fervidobacteriaceae</taxon>
        <taxon>Fervidobacterium</taxon>
    </lineage>
</organism>
<keyword evidence="1" id="KW-0802">TPR repeat</keyword>
<evidence type="ECO:0000313" key="4">
    <source>
        <dbReference type="EMBL" id="ABS60219.1"/>
    </source>
</evidence>
<dbReference type="Proteomes" id="UP000002415">
    <property type="component" value="Chromosome"/>
</dbReference>
<feature type="repeat" description="TPR" evidence="1">
    <location>
        <begin position="32"/>
        <end position="65"/>
    </location>
</feature>
<keyword evidence="5" id="KW-1185">Reference proteome</keyword>
<dbReference type="PROSITE" id="PS50005">
    <property type="entry name" value="TPR"/>
    <property type="match status" value="1"/>
</dbReference>
<dbReference type="InterPro" id="IPR019734">
    <property type="entry name" value="TPR_rpt"/>
</dbReference>
<dbReference type="STRING" id="381764.Fnod_0354"/>
<gene>
    <name evidence="4" type="ordered locus">Fnod_0354</name>
</gene>
<accession>A7HJY6</accession>
<dbReference type="Gene3D" id="1.25.40.10">
    <property type="entry name" value="Tetratricopeptide repeat domain"/>
    <property type="match status" value="1"/>
</dbReference>